<protein>
    <recommendedName>
        <fullName evidence="2">GAG-pre-integrase domain-containing protein</fullName>
    </recommendedName>
</protein>
<feature type="domain" description="GAG-pre-integrase" evidence="2">
    <location>
        <begin position="226"/>
        <end position="296"/>
    </location>
</feature>
<dbReference type="PANTHER" id="PTHR42648">
    <property type="entry name" value="TRANSPOSASE, PUTATIVE-RELATED"/>
    <property type="match status" value="1"/>
</dbReference>
<keyword evidence="1" id="KW-0175">Coiled coil</keyword>
<gene>
    <name evidence="3" type="ORF">CR513_10291</name>
</gene>
<dbReference type="PANTHER" id="PTHR42648:SF21">
    <property type="entry name" value="CYSTEINE-RICH RLK (RECEPTOR-LIKE PROTEIN KINASE) 8"/>
    <property type="match status" value="1"/>
</dbReference>
<reference evidence="3" key="1">
    <citation type="submission" date="2018-05" db="EMBL/GenBank/DDBJ databases">
        <title>Draft genome of Mucuna pruriens seed.</title>
        <authorList>
            <person name="Nnadi N.E."/>
            <person name="Vos R."/>
            <person name="Hasami M.H."/>
            <person name="Devisetty U.K."/>
            <person name="Aguiy J.C."/>
        </authorList>
    </citation>
    <scope>NUCLEOTIDE SEQUENCE [LARGE SCALE GENOMIC DNA]</scope>
    <source>
        <strain evidence="3">JCA_2017</strain>
    </source>
</reference>
<dbReference type="OrthoDB" id="1716327at2759"/>
<evidence type="ECO:0000256" key="1">
    <source>
        <dbReference type="SAM" id="Coils"/>
    </source>
</evidence>
<evidence type="ECO:0000259" key="2">
    <source>
        <dbReference type="Pfam" id="PF13976"/>
    </source>
</evidence>
<dbReference type="SUPFAM" id="SSF111384">
    <property type="entry name" value="OmpH-like"/>
    <property type="match status" value="1"/>
</dbReference>
<feature type="non-terminal residue" evidence="3">
    <location>
        <position position="1"/>
    </location>
</feature>
<name>A0A371HSR4_MUCPR</name>
<evidence type="ECO:0000313" key="4">
    <source>
        <dbReference type="Proteomes" id="UP000257109"/>
    </source>
</evidence>
<dbReference type="InterPro" id="IPR025724">
    <property type="entry name" value="GAG-pre-integrase_dom"/>
</dbReference>
<dbReference type="Pfam" id="PF13976">
    <property type="entry name" value="gag_pre-integrs"/>
    <property type="match status" value="1"/>
</dbReference>
<proteinExistence type="predicted"/>
<comment type="caution">
    <text evidence="3">The sequence shown here is derived from an EMBL/GenBank/DDBJ whole genome shotgun (WGS) entry which is preliminary data.</text>
</comment>
<evidence type="ECO:0000313" key="3">
    <source>
        <dbReference type="EMBL" id="RDY05819.1"/>
    </source>
</evidence>
<accession>A0A371HSR4</accession>
<keyword evidence="4" id="KW-1185">Reference proteome</keyword>
<dbReference type="Proteomes" id="UP000257109">
    <property type="component" value="Unassembled WGS sequence"/>
</dbReference>
<dbReference type="InterPro" id="IPR024930">
    <property type="entry name" value="Skp_dom_sf"/>
</dbReference>
<feature type="coiled-coil region" evidence="1">
    <location>
        <begin position="63"/>
        <end position="97"/>
    </location>
</feature>
<dbReference type="InterPro" id="IPR039537">
    <property type="entry name" value="Retrotran_Ty1/copia-like"/>
</dbReference>
<dbReference type="AlphaFoldDB" id="A0A371HSR4"/>
<dbReference type="EMBL" id="QJKJ01001807">
    <property type="protein sequence ID" value="RDY05819.1"/>
    <property type="molecule type" value="Genomic_DNA"/>
</dbReference>
<organism evidence="3 4">
    <name type="scientific">Mucuna pruriens</name>
    <name type="common">Velvet bean</name>
    <name type="synonym">Dolichos pruriens</name>
    <dbReference type="NCBI Taxonomy" id="157652"/>
    <lineage>
        <taxon>Eukaryota</taxon>
        <taxon>Viridiplantae</taxon>
        <taxon>Streptophyta</taxon>
        <taxon>Embryophyta</taxon>
        <taxon>Tracheophyta</taxon>
        <taxon>Spermatophyta</taxon>
        <taxon>Magnoliopsida</taxon>
        <taxon>eudicotyledons</taxon>
        <taxon>Gunneridae</taxon>
        <taxon>Pentapetalae</taxon>
        <taxon>rosids</taxon>
        <taxon>fabids</taxon>
        <taxon>Fabales</taxon>
        <taxon>Fabaceae</taxon>
        <taxon>Papilionoideae</taxon>
        <taxon>50 kb inversion clade</taxon>
        <taxon>NPAAA clade</taxon>
        <taxon>indigoferoid/millettioid clade</taxon>
        <taxon>Phaseoleae</taxon>
        <taxon>Mucuna</taxon>
    </lineage>
</organism>
<sequence>MATWKDLDLSSLNDKDKEVNLFLMANTTLKDEDDEKVTFNNLKYLQVDHKELLSNSPTLSLGYKELKTKFAKLSKDFESLEKENSIFKKENEKLTEEQTNELSKVNTLEVNELQKEVIDLRQSLAKFVNGTENLNKLLKCSKSLYDKSGLGLTQKDPRKFSGKETLVMVLRQWVLTTHDKRRVYVPRPQAKERRIGYIQRTKTQSIEHKPIDCNGYIIFSTMRQNNLYKIDITDLTNQNVTCLVSINNDQWMWYKKLGHASLRLIFKLKKHNLMRSLPSLVYKANQLCDTCQKGKQIRGSFESKNIVFTPRPLELLHIVLFGPTRTASLGKHYGLVGVNNYSRWT</sequence>